<feature type="domain" description="Chitin-binding type-2" evidence="6">
    <location>
        <begin position="214"/>
        <end position="274"/>
    </location>
</feature>
<evidence type="ECO:0000256" key="1">
    <source>
        <dbReference type="ARBA" id="ARBA00022669"/>
    </source>
</evidence>
<accession>A0ABD3W7X3</accession>
<keyword evidence="4" id="KW-1015">Disulfide bond</keyword>
<evidence type="ECO:0000313" key="7">
    <source>
        <dbReference type="EMBL" id="KAL3868837.1"/>
    </source>
</evidence>
<dbReference type="PANTHER" id="PTHR23301:SF106">
    <property type="entry name" value="CHITIN-BINDING TYPE-2 DOMAIN-CONTAINING PROTEIN-RELATED"/>
    <property type="match status" value="1"/>
</dbReference>
<dbReference type="SUPFAM" id="SSF57625">
    <property type="entry name" value="Invertebrate chitin-binding proteins"/>
    <property type="match status" value="5"/>
</dbReference>
<dbReference type="AlphaFoldDB" id="A0ABD3W7X3"/>
<feature type="domain" description="Chitin-binding type-2" evidence="6">
    <location>
        <begin position="321"/>
        <end position="380"/>
    </location>
</feature>
<evidence type="ECO:0000256" key="3">
    <source>
        <dbReference type="ARBA" id="ARBA00022737"/>
    </source>
</evidence>
<dbReference type="Gene3D" id="2.170.140.10">
    <property type="entry name" value="Chitin binding domain"/>
    <property type="match status" value="4"/>
</dbReference>
<dbReference type="InterPro" id="IPR036508">
    <property type="entry name" value="Chitin-bd_dom_sf"/>
</dbReference>
<keyword evidence="1" id="KW-0147">Chitin-binding</keyword>
<sequence>LASTMVTPVDSKRCEHGDKVPNPTNCKKFFVCRNGQLKDRLCHNGKVFSISKKRCVKVNGPNDDCAERNSFTPGSTPLTTGNEENITAVNSSSGGLFFETDVISTISISVNSSIEQTSTVFTTQAAEDCKHGNKVPNPTNCMKFIECVSGKLEDKQCNYGKVFSISKKRCVKINGPNDDCTKSQITTVTDEIETVTSIINSSSTGHYDTTKTGHYLCEEGYTYSHHNDCTYFYICKAGQLIMQRCPFHHYFYYVFSPRIGICVPPYSIDDDCTEYFTKAMTTRALATGSVTTQTTSISKPIITTDDTCTNHSTKHQLQTTPKLCNQVYHIYPRPSFGLCSAYFECTSGVEVRRYCNKGMVFSKFKRECVFHTSPFNDCFKRGETIISVQATSPGLLSTSSPECVNGTRLAVRGNCYRFKECVNGFFVLQHCHNEKLFNAETSTCEKHYKCPYMDPFWT</sequence>
<dbReference type="Proteomes" id="UP001634394">
    <property type="component" value="Unassembled WGS sequence"/>
</dbReference>
<evidence type="ECO:0000259" key="6">
    <source>
        <dbReference type="PROSITE" id="PS50940"/>
    </source>
</evidence>
<keyword evidence="2" id="KW-0732">Signal</keyword>
<evidence type="ECO:0000256" key="4">
    <source>
        <dbReference type="ARBA" id="ARBA00023157"/>
    </source>
</evidence>
<dbReference type="EMBL" id="JBJQND010000008">
    <property type="protein sequence ID" value="KAL3868837.1"/>
    <property type="molecule type" value="Genomic_DNA"/>
</dbReference>
<feature type="domain" description="Chitin-binding type-2" evidence="6">
    <location>
        <begin position="400"/>
        <end position="452"/>
    </location>
</feature>
<evidence type="ECO:0000256" key="5">
    <source>
        <dbReference type="ARBA" id="ARBA00023180"/>
    </source>
</evidence>
<dbReference type="SMART" id="SM00494">
    <property type="entry name" value="ChtBD2"/>
    <property type="match status" value="5"/>
</dbReference>
<keyword evidence="8" id="KW-1185">Reference proteome</keyword>
<dbReference type="InterPro" id="IPR051940">
    <property type="entry name" value="Chitin_bind-dev_reg"/>
</dbReference>
<keyword evidence="3" id="KW-0677">Repeat</keyword>
<proteinExistence type="predicted"/>
<evidence type="ECO:0000256" key="2">
    <source>
        <dbReference type="ARBA" id="ARBA00022729"/>
    </source>
</evidence>
<dbReference type="Pfam" id="PF01607">
    <property type="entry name" value="CBM_14"/>
    <property type="match status" value="4"/>
</dbReference>
<feature type="domain" description="Chitin-binding type-2" evidence="6">
    <location>
        <begin position="11"/>
        <end position="67"/>
    </location>
</feature>
<keyword evidence="5" id="KW-0325">Glycoprotein</keyword>
<dbReference type="PANTHER" id="PTHR23301">
    <property type="entry name" value="CHITIN BINDING PERITROPHIN-A"/>
    <property type="match status" value="1"/>
</dbReference>
<dbReference type="PROSITE" id="PS50940">
    <property type="entry name" value="CHIT_BIND_II"/>
    <property type="match status" value="5"/>
</dbReference>
<protein>
    <recommendedName>
        <fullName evidence="6">Chitin-binding type-2 domain-containing protein</fullName>
    </recommendedName>
</protein>
<dbReference type="InterPro" id="IPR002557">
    <property type="entry name" value="Chitin-bd_dom"/>
</dbReference>
<dbReference type="GO" id="GO:0008061">
    <property type="term" value="F:chitin binding"/>
    <property type="evidence" value="ECO:0007669"/>
    <property type="project" value="UniProtKB-KW"/>
</dbReference>
<evidence type="ECO:0000313" key="8">
    <source>
        <dbReference type="Proteomes" id="UP001634394"/>
    </source>
</evidence>
<comment type="caution">
    <text evidence="7">The sequence shown here is derived from an EMBL/GenBank/DDBJ whole genome shotgun (WGS) entry which is preliminary data.</text>
</comment>
<name>A0ABD3W7X3_SINWO</name>
<feature type="non-terminal residue" evidence="7">
    <location>
        <position position="1"/>
    </location>
</feature>
<organism evidence="7 8">
    <name type="scientific">Sinanodonta woodiana</name>
    <name type="common">Chinese pond mussel</name>
    <name type="synonym">Anodonta woodiana</name>
    <dbReference type="NCBI Taxonomy" id="1069815"/>
    <lineage>
        <taxon>Eukaryota</taxon>
        <taxon>Metazoa</taxon>
        <taxon>Spiralia</taxon>
        <taxon>Lophotrochozoa</taxon>
        <taxon>Mollusca</taxon>
        <taxon>Bivalvia</taxon>
        <taxon>Autobranchia</taxon>
        <taxon>Heteroconchia</taxon>
        <taxon>Palaeoheterodonta</taxon>
        <taxon>Unionida</taxon>
        <taxon>Unionoidea</taxon>
        <taxon>Unionidae</taxon>
        <taxon>Unioninae</taxon>
        <taxon>Sinanodonta</taxon>
    </lineage>
</organism>
<reference evidence="7 8" key="1">
    <citation type="submission" date="2024-11" db="EMBL/GenBank/DDBJ databases">
        <title>Chromosome-level genome assembly of the freshwater bivalve Anodonta woodiana.</title>
        <authorList>
            <person name="Chen X."/>
        </authorList>
    </citation>
    <scope>NUCLEOTIDE SEQUENCE [LARGE SCALE GENOMIC DNA]</scope>
    <source>
        <strain evidence="7">MN2024</strain>
        <tissue evidence="7">Gills</tissue>
    </source>
</reference>
<feature type="domain" description="Chitin-binding type-2" evidence="6">
    <location>
        <begin position="126"/>
        <end position="182"/>
    </location>
</feature>
<gene>
    <name evidence="7" type="ORF">ACJMK2_041594</name>
</gene>